<evidence type="ECO:0000259" key="1">
    <source>
        <dbReference type="Pfam" id="PF01844"/>
    </source>
</evidence>
<reference evidence="2" key="1">
    <citation type="submission" date="2022-07" db="EMBL/GenBank/DDBJ databases">
        <title>Taxonomy of Novel Oxalotrophic and Methylotrophic Bacteria.</title>
        <authorList>
            <person name="Sahin N."/>
            <person name="Tani A."/>
        </authorList>
    </citation>
    <scope>NUCLEOTIDE SEQUENCE</scope>
    <source>
        <strain evidence="2">AM327</strain>
    </source>
</reference>
<comment type="caution">
    <text evidence="2">The sequence shown here is derived from an EMBL/GenBank/DDBJ whole genome shotgun (WGS) entry which is preliminary data.</text>
</comment>
<dbReference type="GO" id="GO:0004519">
    <property type="term" value="F:endonuclease activity"/>
    <property type="evidence" value="ECO:0007669"/>
    <property type="project" value="InterPro"/>
</dbReference>
<evidence type="ECO:0000313" key="3">
    <source>
        <dbReference type="Proteomes" id="UP001143545"/>
    </source>
</evidence>
<dbReference type="Pfam" id="PF01844">
    <property type="entry name" value="HNH"/>
    <property type="match status" value="1"/>
</dbReference>
<dbReference type="AlphaFoldDB" id="A0A9W6B967"/>
<dbReference type="InterPro" id="IPR002711">
    <property type="entry name" value="HNH"/>
</dbReference>
<organism evidence="2 3">
    <name type="scientific">Neptunitalea chrysea</name>
    <dbReference type="NCBI Taxonomy" id="1647581"/>
    <lineage>
        <taxon>Bacteria</taxon>
        <taxon>Pseudomonadati</taxon>
        <taxon>Bacteroidota</taxon>
        <taxon>Flavobacteriia</taxon>
        <taxon>Flavobacteriales</taxon>
        <taxon>Flavobacteriaceae</taxon>
        <taxon>Neptunitalea</taxon>
    </lineage>
</organism>
<sequence length="187" mass="21371">MKKKAKKIEEIKKLIDNFSGVKSIAYGNNKVRKTVEIEVSSNEDIISYILALLEVCYYTLDGNGLFISPAHENFSPTSSVTKVIELIMDLLPDNQMHCMDTKAKKECLKHYDRKCVLCGFEDKTSKYTNIDIIEVHHLKPISEINEEYIVNPIKDLRPVCPNCHRALHSKVPAYSIEELKIVLNNNC</sequence>
<dbReference type="CDD" id="cd00085">
    <property type="entry name" value="HNHc"/>
    <property type="match status" value="1"/>
</dbReference>
<protein>
    <recommendedName>
        <fullName evidence="1">HNH domain-containing protein</fullName>
    </recommendedName>
</protein>
<feature type="domain" description="HNH" evidence="1">
    <location>
        <begin position="115"/>
        <end position="170"/>
    </location>
</feature>
<dbReference type="GO" id="GO:0003676">
    <property type="term" value="F:nucleic acid binding"/>
    <property type="evidence" value="ECO:0007669"/>
    <property type="project" value="InterPro"/>
</dbReference>
<dbReference type="InterPro" id="IPR003615">
    <property type="entry name" value="HNH_nuc"/>
</dbReference>
<accession>A0A9W6B967</accession>
<name>A0A9W6B967_9FLAO</name>
<dbReference type="RefSeq" id="WP_281756561.1">
    <property type="nucleotide sequence ID" value="NZ_BRVP01000041.1"/>
</dbReference>
<dbReference type="Gene3D" id="1.10.30.50">
    <property type="match status" value="1"/>
</dbReference>
<dbReference type="Proteomes" id="UP001143545">
    <property type="component" value="Unassembled WGS sequence"/>
</dbReference>
<evidence type="ECO:0000313" key="2">
    <source>
        <dbReference type="EMBL" id="GLB54177.1"/>
    </source>
</evidence>
<proteinExistence type="predicted"/>
<gene>
    <name evidence="2" type="ORF">NBRC110019_32180</name>
</gene>
<dbReference type="EMBL" id="BRVP01000041">
    <property type="protein sequence ID" value="GLB54177.1"/>
    <property type="molecule type" value="Genomic_DNA"/>
</dbReference>
<keyword evidence="3" id="KW-1185">Reference proteome</keyword>
<dbReference type="GO" id="GO:0008270">
    <property type="term" value="F:zinc ion binding"/>
    <property type="evidence" value="ECO:0007669"/>
    <property type="project" value="InterPro"/>
</dbReference>